<evidence type="ECO:0000313" key="2">
    <source>
        <dbReference type="Ensembl" id="ENSORLP00020007967.1"/>
    </source>
</evidence>
<reference evidence="2" key="3">
    <citation type="submission" date="2025-08" db="UniProtKB">
        <authorList>
            <consortium name="Ensembl"/>
        </authorList>
    </citation>
    <scope>IDENTIFICATION</scope>
    <source>
        <strain evidence="2">HNI</strain>
    </source>
</reference>
<reference evidence="2 3" key="2">
    <citation type="submission" date="2017-04" db="EMBL/GenBank/DDBJ databases">
        <title>CpG methylation of centromeres and impact of large insertions on vertebrate speciation.</title>
        <authorList>
            <person name="Ichikawa K."/>
            <person name="Yoshimura J."/>
            <person name="Morishita S."/>
        </authorList>
    </citation>
    <scope>NUCLEOTIDE SEQUENCE</scope>
    <source>
        <strain evidence="2 3">HNI</strain>
    </source>
</reference>
<proteinExistence type="predicted"/>
<accession>A0A3P9KHR5</accession>
<feature type="compositionally biased region" description="Low complexity" evidence="1">
    <location>
        <begin position="20"/>
        <end position="72"/>
    </location>
</feature>
<feature type="region of interest" description="Disordered" evidence="1">
    <location>
        <begin position="1"/>
        <end position="73"/>
    </location>
</feature>
<name>A0A3P9KHR5_ORYLA</name>
<dbReference type="Ensembl" id="ENSORLT00020001980.1">
    <property type="protein sequence ID" value="ENSORLP00020007967.1"/>
    <property type="gene ID" value="ENSORLG00020008875.1"/>
</dbReference>
<organism evidence="2 3">
    <name type="scientific">Oryzias latipes</name>
    <name type="common">Japanese rice fish</name>
    <name type="synonym">Japanese killifish</name>
    <dbReference type="NCBI Taxonomy" id="8090"/>
    <lineage>
        <taxon>Eukaryota</taxon>
        <taxon>Metazoa</taxon>
        <taxon>Chordata</taxon>
        <taxon>Craniata</taxon>
        <taxon>Vertebrata</taxon>
        <taxon>Euteleostomi</taxon>
        <taxon>Actinopterygii</taxon>
        <taxon>Neopterygii</taxon>
        <taxon>Teleostei</taxon>
        <taxon>Neoteleostei</taxon>
        <taxon>Acanthomorphata</taxon>
        <taxon>Ovalentaria</taxon>
        <taxon>Atherinomorphae</taxon>
        <taxon>Beloniformes</taxon>
        <taxon>Adrianichthyidae</taxon>
        <taxon>Oryziinae</taxon>
        <taxon>Oryzias</taxon>
    </lineage>
</organism>
<protein>
    <submittedName>
        <fullName evidence="2">Uncharacterized protein</fullName>
    </submittedName>
</protein>
<sequence>IHGHQFRALSSGSNSGGSGVEPSSGGSGVEPSSGGSGVEPSSGGSGVEPSSGGSGVEPSSGGSGVEPSSGGSWAWHWKRVPVRVQPAPPWEQGWVGVQQKPSQNKLKP</sequence>
<dbReference type="Proteomes" id="UP000265180">
    <property type="component" value="Chromosome 18"/>
</dbReference>
<feature type="region of interest" description="Disordered" evidence="1">
    <location>
        <begin position="87"/>
        <end position="108"/>
    </location>
</feature>
<dbReference type="AlphaFoldDB" id="A0A3P9KHR5"/>
<evidence type="ECO:0000256" key="1">
    <source>
        <dbReference type="SAM" id="MobiDB-lite"/>
    </source>
</evidence>
<feature type="compositionally biased region" description="Polar residues" evidence="1">
    <location>
        <begin position="99"/>
        <end position="108"/>
    </location>
</feature>
<reference key="1">
    <citation type="journal article" date="2007" name="Nature">
        <title>The medaka draft genome and insights into vertebrate genome evolution.</title>
        <authorList>
            <person name="Kasahara M."/>
            <person name="Naruse K."/>
            <person name="Sasaki S."/>
            <person name="Nakatani Y."/>
            <person name="Qu W."/>
            <person name="Ahsan B."/>
            <person name="Yamada T."/>
            <person name="Nagayasu Y."/>
            <person name="Doi K."/>
            <person name="Kasai Y."/>
            <person name="Jindo T."/>
            <person name="Kobayashi D."/>
            <person name="Shimada A."/>
            <person name="Toyoda A."/>
            <person name="Kuroki Y."/>
            <person name="Fujiyama A."/>
            <person name="Sasaki T."/>
            <person name="Shimizu A."/>
            <person name="Asakawa S."/>
            <person name="Shimizu N."/>
            <person name="Hashimoto S."/>
            <person name="Yang J."/>
            <person name="Lee Y."/>
            <person name="Matsushima K."/>
            <person name="Sugano S."/>
            <person name="Sakaizumi M."/>
            <person name="Narita T."/>
            <person name="Ohishi K."/>
            <person name="Haga S."/>
            <person name="Ohta F."/>
            <person name="Nomoto H."/>
            <person name="Nogata K."/>
            <person name="Morishita T."/>
            <person name="Endo T."/>
            <person name="Shin-I T."/>
            <person name="Takeda H."/>
            <person name="Morishita S."/>
            <person name="Kohara Y."/>
        </authorList>
    </citation>
    <scope>NUCLEOTIDE SEQUENCE [LARGE SCALE GENOMIC DNA]</scope>
    <source>
        <strain>Hd-rR</strain>
    </source>
</reference>
<evidence type="ECO:0000313" key="3">
    <source>
        <dbReference type="Proteomes" id="UP000265180"/>
    </source>
</evidence>
<reference evidence="2" key="4">
    <citation type="submission" date="2025-09" db="UniProtKB">
        <authorList>
            <consortium name="Ensembl"/>
        </authorList>
    </citation>
    <scope>IDENTIFICATION</scope>
    <source>
        <strain evidence="2">HNI</strain>
    </source>
</reference>